<dbReference type="Proteomes" id="UP001185092">
    <property type="component" value="Unassembled WGS sequence"/>
</dbReference>
<sequence>MKKILFLIFALWTSESLLAQKRTLLDEHLNTTDSTEAKYYRIESDKVNDYTTFKIYHMSGELYQQGRKLHRFEEKKGKFDTYEYQDGYFITYHKNGNQKTKVLYKEDIKEGIESHWYSNKQLQKEVLYDDSLSRTQYNQKVVSFYDSLGKQLISEGNGTMLNYENNVLIDSGMVKDMRKHGKWKGYDIDSKLLSYEEKYENGELVRGVSFDDQRNKYSYEQITEEVSIGDKGIKGLYEFISNNLKYPGKARRRAIQGSVYIKMIISKEGNVNDIIIINNLNPYLNEETLRVLSLIDRVTPYKLRGQGIKHELTFPVIYRLR</sequence>
<feature type="domain" description="TonB C-terminal" evidence="1">
    <location>
        <begin position="231"/>
        <end position="321"/>
    </location>
</feature>
<organism evidence="2 3">
    <name type="scientific">Aureibacter tunicatorum</name>
    <dbReference type="NCBI Taxonomy" id="866807"/>
    <lineage>
        <taxon>Bacteria</taxon>
        <taxon>Pseudomonadati</taxon>
        <taxon>Bacteroidota</taxon>
        <taxon>Cytophagia</taxon>
        <taxon>Cytophagales</taxon>
        <taxon>Persicobacteraceae</taxon>
        <taxon>Aureibacter</taxon>
    </lineage>
</organism>
<accession>A0AAE4BV17</accession>
<dbReference type="RefSeq" id="WP_309941998.1">
    <property type="nucleotide sequence ID" value="NZ_AP025305.1"/>
</dbReference>
<name>A0AAE4BV17_9BACT</name>
<dbReference type="Gene3D" id="3.90.930.1">
    <property type="match status" value="1"/>
</dbReference>
<keyword evidence="3" id="KW-1185">Reference proteome</keyword>
<protein>
    <submittedName>
        <fullName evidence="2">TonB family protein</fullName>
    </submittedName>
</protein>
<evidence type="ECO:0000313" key="3">
    <source>
        <dbReference type="Proteomes" id="UP001185092"/>
    </source>
</evidence>
<dbReference type="GO" id="GO:0055085">
    <property type="term" value="P:transmembrane transport"/>
    <property type="evidence" value="ECO:0007669"/>
    <property type="project" value="InterPro"/>
</dbReference>
<evidence type="ECO:0000313" key="2">
    <source>
        <dbReference type="EMBL" id="MDR6241333.1"/>
    </source>
</evidence>
<evidence type="ECO:0000259" key="1">
    <source>
        <dbReference type="PROSITE" id="PS52015"/>
    </source>
</evidence>
<dbReference type="AlphaFoldDB" id="A0AAE4BV17"/>
<comment type="caution">
    <text evidence="2">The sequence shown here is derived from an EMBL/GenBank/DDBJ whole genome shotgun (WGS) entry which is preliminary data.</text>
</comment>
<dbReference type="PROSITE" id="PS52015">
    <property type="entry name" value="TONB_CTD"/>
    <property type="match status" value="1"/>
</dbReference>
<dbReference type="Gene3D" id="3.30.1150.10">
    <property type="match status" value="1"/>
</dbReference>
<dbReference type="Pfam" id="PF03544">
    <property type="entry name" value="TonB_C"/>
    <property type="match status" value="1"/>
</dbReference>
<dbReference type="EMBL" id="JAVDQD010000007">
    <property type="protein sequence ID" value="MDR6241333.1"/>
    <property type="molecule type" value="Genomic_DNA"/>
</dbReference>
<gene>
    <name evidence="2" type="ORF">HNQ88_004411</name>
</gene>
<dbReference type="InterPro" id="IPR037682">
    <property type="entry name" value="TonB_C"/>
</dbReference>
<reference evidence="2" key="1">
    <citation type="submission" date="2023-07" db="EMBL/GenBank/DDBJ databases">
        <title>Genomic Encyclopedia of Type Strains, Phase IV (KMG-IV): sequencing the most valuable type-strain genomes for metagenomic binning, comparative biology and taxonomic classification.</title>
        <authorList>
            <person name="Goeker M."/>
        </authorList>
    </citation>
    <scope>NUCLEOTIDE SEQUENCE</scope>
    <source>
        <strain evidence="2">DSM 26174</strain>
    </source>
</reference>
<proteinExistence type="predicted"/>
<dbReference type="SUPFAM" id="SSF82185">
    <property type="entry name" value="Histone H3 K4-specific methyltransferase SET7/9 N-terminal domain"/>
    <property type="match status" value="1"/>
</dbReference>
<dbReference type="SUPFAM" id="SSF74653">
    <property type="entry name" value="TolA/TonB C-terminal domain"/>
    <property type="match status" value="1"/>
</dbReference>